<feature type="non-terminal residue" evidence="1">
    <location>
        <position position="1"/>
    </location>
</feature>
<keyword evidence="2" id="KW-1185">Reference proteome</keyword>
<reference evidence="1" key="1">
    <citation type="submission" date="2021-06" db="EMBL/GenBank/DDBJ databases">
        <authorList>
            <person name="Kallberg Y."/>
            <person name="Tangrot J."/>
            <person name="Rosling A."/>
        </authorList>
    </citation>
    <scope>NUCLEOTIDE SEQUENCE</scope>
    <source>
        <strain evidence="1">AU212A</strain>
    </source>
</reference>
<accession>A0ACA9N0R9</accession>
<dbReference type="EMBL" id="CAJVPM010018379">
    <property type="protein sequence ID" value="CAG8624612.1"/>
    <property type="molecule type" value="Genomic_DNA"/>
</dbReference>
<evidence type="ECO:0000313" key="2">
    <source>
        <dbReference type="Proteomes" id="UP000789860"/>
    </source>
</evidence>
<gene>
    <name evidence="1" type="ORF">SCALOS_LOCUS7765</name>
</gene>
<name>A0ACA9N0R9_9GLOM</name>
<dbReference type="Proteomes" id="UP000789860">
    <property type="component" value="Unassembled WGS sequence"/>
</dbReference>
<proteinExistence type="predicted"/>
<protein>
    <submittedName>
        <fullName evidence="1">11035_t:CDS:1</fullName>
    </submittedName>
</protein>
<evidence type="ECO:0000313" key="1">
    <source>
        <dbReference type="EMBL" id="CAG8624612.1"/>
    </source>
</evidence>
<comment type="caution">
    <text evidence="1">The sequence shown here is derived from an EMBL/GenBank/DDBJ whole genome shotgun (WGS) entry which is preliminary data.</text>
</comment>
<sequence>DIICLGTQPVNVIVIAFNNGRIDVCLEVDRVEALWKIEGVSNIDNPTLILYECIDLGFVKNFVVPTSWRSQRITNSMNYPNLVQDPFYADTFYVYHFAGVHGIVLRESLKLAGLQERYQGCDPDPLIGLSVMSDVQLSYAVLMISSSLQLIYHELSIRKVEKIEDIYRSRFENDVIRNIKYNSESTHRFPELLMKYLNYQGLTRQPKLVLPRAQQKAGGAGYEIDTEFLQSMMDVMQQEIFEMKEAIKALRSRVDHQSVEFRRQITDLMGIRRYLNEFSNQKCPELSDRLQNLKDKQIILERRADTVLQRLMYQNDPIPGEFELQYYEDLEKIRDAIEGGNGLRVKIKQLQTRHIALSQDYRLLSPRRSLRQSKRLVILSGSQLNKVEDALNKEMDLIDDTTRKIEKTQEKLKRVCEAKSKA</sequence>
<organism evidence="1 2">
    <name type="scientific">Scutellospora calospora</name>
    <dbReference type="NCBI Taxonomy" id="85575"/>
    <lineage>
        <taxon>Eukaryota</taxon>
        <taxon>Fungi</taxon>
        <taxon>Fungi incertae sedis</taxon>
        <taxon>Mucoromycota</taxon>
        <taxon>Glomeromycotina</taxon>
        <taxon>Glomeromycetes</taxon>
        <taxon>Diversisporales</taxon>
        <taxon>Gigasporaceae</taxon>
        <taxon>Scutellospora</taxon>
    </lineage>
</organism>